<accession>A0AAN9L023</accession>
<evidence type="ECO:0000259" key="2">
    <source>
        <dbReference type="Pfam" id="PF04859"/>
    </source>
</evidence>
<dbReference type="Pfam" id="PF24994">
    <property type="entry name" value="GIL1_IRKI_C"/>
    <property type="match status" value="1"/>
</dbReference>
<keyword evidence="5" id="KW-1185">Reference proteome</keyword>
<evidence type="ECO:0008006" key="6">
    <source>
        <dbReference type="Google" id="ProtNLM"/>
    </source>
</evidence>
<dbReference type="Proteomes" id="UP001367508">
    <property type="component" value="Unassembled WGS sequence"/>
</dbReference>
<dbReference type="Pfam" id="PF04859">
    <property type="entry name" value="DUF641"/>
    <property type="match status" value="1"/>
</dbReference>
<dbReference type="AlphaFoldDB" id="A0AAN9L023"/>
<sequence>MESVKPSSVTPRKKLARGFAKVLHVKALIGIDGLKNVNLKDEGNMGKTTLNWCESFNRDEEDDEEFQERVATEAVLAKLFASISTVKGAYAQLQHAQSPFDPDGIEAADQLLVSELKNLSELKQCYLKKQFDPLPEKAILEAELKEMQGVIKTYEIMGKKLESQVRLKDSEIIFLREKLEEANKQNKSIEKRLNQSGQLYVLDNVHISGLSPSHFITVLRHTVRSIRNFVRLIVDEMRCAGWDIDAAVDAIEQNVVYLIQDHKCFTFEAFVCREMFDAFHFPNFSLPNESLPDRNRRQQWFFGRFNELKSMKAKDFLAEKPRSSFAKFCRTKYLRLVHPKMESSLFGNLSQRNLVNAGEFPDTSFFTSFAEMAKRVWLLHCLAFSFEPQASIFQVGKGCRFSDVYMESVNDEMFFGSDQTVESDPQVAFTVVPGFRIGKTVIQCQVYLSQQQYQSKVKKFSSKKQR</sequence>
<evidence type="ECO:0000259" key="3">
    <source>
        <dbReference type="Pfam" id="PF24994"/>
    </source>
</evidence>
<protein>
    <recommendedName>
        <fullName evidence="6">DUF641 domain-containing protein</fullName>
    </recommendedName>
</protein>
<organism evidence="4 5">
    <name type="scientific">Canavalia gladiata</name>
    <name type="common">Sword bean</name>
    <name type="synonym">Dolichos gladiatus</name>
    <dbReference type="NCBI Taxonomy" id="3824"/>
    <lineage>
        <taxon>Eukaryota</taxon>
        <taxon>Viridiplantae</taxon>
        <taxon>Streptophyta</taxon>
        <taxon>Embryophyta</taxon>
        <taxon>Tracheophyta</taxon>
        <taxon>Spermatophyta</taxon>
        <taxon>Magnoliopsida</taxon>
        <taxon>eudicotyledons</taxon>
        <taxon>Gunneridae</taxon>
        <taxon>Pentapetalae</taxon>
        <taxon>rosids</taxon>
        <taxon>fabids</taxon>
        <taxon>Fabales</taxon>
        <taxon>Fabaceae</taxon>
        <taxon>Papilionoideae</taxon>
        <taxon>50 kb inversion clade</taxon>
        <taxon>NPAAA clade</taxon>
        <taxon>indigoferoid/millettioid clade</taxon>
        <taxon>Phaseoleae</taxon>
        <taxon>Canavalia</taxon>
    </lineage>
</organism>
<evidence type="ECO:0000313" key="5">
    <source>
        <dbReference type="Proteomes" id="UP001367508"/>
    </source>
</evidence>
<feature type="domain" description="GIL1/IRKI C-terminal" evidence="3">
    <location>
        <begin position="392"/>
        <end position="447"/>
    </location>
</feature>
<gene>
    <name evidence="4" type="ORF">VNO77_28138</name>
</gene>
<name>A0AAN9L023_CANGL</name>
<dbReference type="GO" id="GO:0009639">
    <property type="term" value="P:response to red or far red light"/>
    <property type="evidence" value="ECO:0007669"/>
    <property type="project" value="InterPro"/>
</dbReference>
<dbReference type="EMBL" id="JAYMYQ010000006">
    <property type="protein sequence ID" value="KAK7324518.1"/>
    <property type="molecule type" value="Genomic_DNA"/>
</dbReference>
<comment type="caution">
    <text evidence="4">The sequence shown here is derived from an EMBL/GenBank/DDBJ whole genome shotgun (WGS) entry which is preliminary data.</text>
</comment>
<evidence type="ECO:0000256" key="1">
    <source>
        <dbReference type="SAM" id="Coils"/>
    </source>
</evidence>
<dbReference type="InterPro" id="IPR056813">
    <property type="entry name" value="GIL1_IRKI_C"/>
</dbReference>
<feature type="coiled-coil region" evidence="1">
    <location>
        <begin position="137"/>
        <end position="199"/>
    </location>
</feature>
<dbReference type="PANTHER" id="PTHR31161">
    <property type="entry name" value="PROTEIN GRAVITROPIC IN THE LIGHT 1"/>
    <property type="match status" value="1"/>
</dbReference>
<evidence type="ECO:0000313" key="4">
    <source>
        <dbReference type="EMBL" id="KAK7324518.1"/>
    </source>
</evidence>
<dbReference type="GO" id="GO:0009959">
    <property type="term" value="P:negative gravitropism"/>
    <property type="evidence" value="ECO:0007669"/>
    <property type="project" value="InterPro"/>
</dbReference>
<feature type="domain" description="DUF641" evidence="2">
    <location>
        <begin position="69"/>
        <end position="192"/>
    </location>
</feature>
<keyword evidence="1" id="KW-0175">Coiled coil</keyword>
<dbReference type="InterPro" id="IPR040225">
    <property type="entry name" value="GIL1-like"/>
</dbReference>
<reference evidence="4 5" key="1">
    <citation type="submission" date="2024-01" db="EMBL/GenBank/DDBJ databases">
        <title>The genomes of 5 underutilized Papilionoideae crops provide insights into root nodulation and disease resistanc.</title>
        <authorList>
            <person name="Jiang F."/>
        </authorList>
    </citation>
    <scope>NUCLEOTIDE SEQUENCE [LARGE SCALE GENOMIC DNA]</scope>
    <source>
        <strain evidence="4">LVBAO_FW01</strain>
        <tissue evidence="4">Leaves</tissue>
    </source>
</reference>
<proteinExistence type="predicted"/>
<dbReference type="InterPro" id="IPR006943">
    <property type="entry name" value="DUF641_pln"/>
</dbReference>